<keyword evidence="3" id="KW-1185">Reference proteome</keyword>
<evidence type="ECO:0000313" key="3">
    <source>
        <dbReference type="Proteomes" id="UP000507470"/>
    </source>
</evidence>
<name>A0A6J8F442_MYTCO</name>
<feature type="compositionally biased region" description="Low complexity" evidence="1">
    <location>
        <begin position="139"/>
        <end position="154"/>
    </location>
</feature>
<protein>
    <submittedName>
        <fullName evidence="2">Uncharacterized protein</fullName>
    </submittedName>
</protein>
<organism evidence="2 3">
    <name type="scientific">Mytilus coruscus</name>
    <name type="common">Sea mussel</name>
    <dbReference type="NCBI Taxonomy" id="42192"/>
    <lineage>
        <taxon>Eukaryota</taxon>
        <taxon>Metazoa</taxon>
        <taxon>Spiralia</taxon>
        <taxon>Lophotrochozoa</taxon>
        <taxon>Mollusca</taxon>
        <taxon>Bivalvia</taxon>
        <taxon>Autobranchia</taxon>
        <taxon>Pteriomorphia</taxon>
        <taxon>Mytilida</taxon>
        <taxon>Mytiloidea</taxon>
        <taxon>Mytilidae</taxon>
        <taxon>Mytilinae</taxon>
        <taxon>Mytilus</taxon>
    </lineage>
</organism>
<dbReference type="EMBL" id="CACVKT020010453">
    <property type="protein sequence ID" value="CAC5426753.1"/>
    <property type="molecule type" value="Genomic_DNA"/>
</dbReference>
<accession>A0A6J8F442</accession>
<evidence type="ECO:0000313" key="2">
    <source>
        <dbReference type="EMBL" id="CAC5426753.1"/>
    </source>
</evidence>
<feature type="compositionally biased region" description="Polar residues" evidence="1">
    <location>
        <begin position="121"/>
        <end position="134"/>
    </location>
</feature>
<feature type="region of interest" description="Disordered" evidence="1">
    <location>
        <begin position="74"/>
        <end position="154"/>
    </location>
</feature>
<evidence type="ECO:0000256" key="1">
    <source>
        <dbReference type="SAM" id="MobiDB-lite"/>
    </source>
</evidence>
<gene>
    <name evidence="2" type="ORF">MCOR_58435</name>
</gene>
<dbReference type="Proteomes" id="UP000507470">
    <property type="component" value="Unassembled WGS sequence"/>
</dbReference>
<sequence>MSFVLLLRESSHFLVQYHIDDTLQVNSRGFIKHIGEIEIGACYDVKHGIRASEIAKATILGTGSEEMMEALLEDKEDEMSDPPIEPPMTPTQDDVAPIEPPMTPTQDEVAPIEPPMPPIQDDTQADTLPSTQPAKRQKTSSTTKKLVTKVGLFR</sequence>
<dbReference type="OrthoDB" id="10356801at2759"/>
<dbReference type="AlphaFoldDB" id="A0A6J8F442"/>
<proteinExistence type="predicted"/>
<reference evidence="2 3" key="1">
    <citation type="submission" date="2020-06" db="EMBL/GenBank/DDBJ databases">
        <authorList>
            <person name="Li R."/>
            <person name="Bekaert M."/>
        </authorList>
    </citation>
    <scope>NUCLEOTIDE SEQUENCE [LARGE SCALE GENOMIC DNA]</scope>
    <source>
        <strain evidence="3">wild</strain>
    </source>
</reference>